<dbReference type="PANTHER" id="PTHR42794:SF2">
    <property type="entry name" value="ABC TRANSPORTER ATP-BINDING PROTEIN"/>
    <property type="match status" value="1"/>
</dbReference>
<organism evidence="5 6">
    <name type="scientific">Streptomyces roseirectus</name>
    <dbReference type="NCBI Taxonomy" id="2768066"/>
    <lineage>
        <taxon>Bacteria</taxon>
        <taxon>Bacillati</taxon>
        <taxon>Actinomycetota</taxon>
        <taxon>Actinomycetes</taxon>
        <taxon>Kitasatosporales</taxon>
        <taxon>Streptomycetaceae</taxon>
        <taxon>Streptomyces</taxon>
    </lineage>
</organism>
<dbReference type="AlphaFoldDB" id="A0A7H0INE5"/>
<accession>A0A7H0INE5</accession>
<keyword evidence="1" id="KW-0813">Transport</keyword>
<dbReference type="RefSeq" id="WP_187751236.1">
    <property type="nucleotide sequence ID" value="NZ_CP060828.1"/>
</dbReference>
<evidence type="ECO:0000259" key="4">
    <source>
        <dbReference type="PROSITE" id="PS50893"/>
    </source>
</evidence>
<dbReference type="Proteomes" id="UP000516052">
    <property type="component" value="Chromosome"/>
</dbReference>
<dbReference type="EMBL" id="CP060828">
    <property type="protein sequence ID" value="QNP74311.1"/>
    <property type="molecule type" value="Genomic_DNA"/>
</dbReference>
<dbReference type="CDD" id="cd03214">
    <property type="entry name" value="ABC_Iron-Siderophores_B12_Hemin"/>
    <property type="match status" value="1"/>
</dbReference>
<evidence type="ECO:0000313" key="5">
    <source>
        <dbReference type="EMBL" id="QNP74311.1"/>
    </source>
</evidence>
<keyword evidence="2" id="KW-0547">Nucleotide-binding</keyword>
<dbReference type="Gene3D" id="3.40.50.300">
    <property type="entry name" value="P-loop containing nucleotide triphosphate hydrolases"/>
    <property type="match status" value="1"/>
</dbReference>
<protein>
    <submittedName>
        <fullName evidence="5">ABC transporter ATP-binding protein</fullName>
    </submittedName>
</protein>
<evidence type="ECO:0000256" key="2">
    <source>
        <dbReference type="ARBA" id="ARBA00022741"/>
    </source>
</evidence>
<dbReference type="SUPFAM" id="SSF52540">
    <property type="entry name" value="P-loop containing nucleoside triphosphate hydrolases"/>
    <property type="match status" value="1"/>
</dbReference>
<dbReference type="PANTHER" id="PTHR42794">
    <property type="entry name" value="HEMIN IMPORT ATP-BINDING PROTEIN HMUV"/>
    <property type="match status" value="1"/>
</dbReference>
<dbReference type="GO" id="GO:0016887">
    <property type="term" value="F:ATP hydrolysis activity"/>
    <property type="evidence" value="ECO:0007669"/>
    <property type="project" value="InterPro"/>
</dbReference>
<keyword evidence="3 5" id="KW-0067">ATP-binding</keyword>
<name>A0A7H0INE5_9ACTN</name>
<dbReference type="SMART" id="SM00382">
    <property type="entry name" value="AAA"/>
    <property type="match status" value="1"/>
</dbReference>
<dbReference type="GO" id="GO:0005524">
    <property type="term" value="F:ATP binding"/>
    <property type="evidence" value="ECO:0007669"/>
    <property type="project" value="UniProtKB-KW"/>
</dbReference>
<dbReference type="KEGG" id="sroi:IAG44_35890"/>
<reference evidence="5 6" key="1">
    <citation type="submission" date="2020-08" db="EMBL/GenBank/DDBJ databases">
        <title>A novel species.</title>
        <authorList>
            <person name="Gao J."/>
        </authorList>
    </citation>
    <scope>NUCLEOTIDE SEQUENCE [LARGE SCALE GENOMIC DNA]</scope>
    <source>
        <strain evidence="5 6">CRXT-G-22</strain>
    </source>
</reference>
<proteinExistence type="predicted"/>
<feature type="domain" description="ABC transporter" evidence="4">
    <location>
        <begin position="4"/>
        <end position="236"/>
    </location>
</feature>
<dbReference type="FunFam" id="3.40.50.300:FF:000134">
    <property type="entry name" value="Iron-enterobactin ABC transporter ATP-binding protein"/>
    <property type="match status" value="1"/>
</dbReference>
<evidence type="ECO:0000313" key="6">
    <source>
        <dbReference type="Proteomes" id="UP000516052"/>
    </source>
</evidence>
<dbReference type="PROSITE" id="PS50893">
    <property type="entry name" value="ABC_TRANSPORTER_2"/>
    <property type="match status" value="1"/>
</dbReference>
<dbReference type="InterPro" id="IPR003593">
    <property type="entry name" value="AAA+_ATPase"/>
</dbReference>
<dbReference type="InterPro" id="IPR027417">
    <property type="entry name" value="P-loop_NTPase"/>
</dbReference>
<evidence type="ECO:0000256" key="3">
    <source>
        <dbReference type="ARBA" id="ARBA00022840"/>
    </source>
</evidence>
<gene>
    <name evidence="5" type="ORF">IAG44_35890</name>
</gene>
<dbReference type="InterPro" id="IPR003439">
    <property type="entry name" value="ABC_transporter-like_ATP-bd"/>
</dbReference>
<evidence type="ECO:0000256" key="1">
    <source>
        <dbReference type="ARBA" id="ARBA00022448"/>
    </source>
</evidence>
<keyword evidence="6" id="KW-1185">Reference proteome</keyword>
<dbReference type="Pfam" id="PF00005">
    <property type="entry name" value="ABC_tran"/>
    <property type="match status" value="1"/>
</dbReference>
<sequence>MSGLRAERVRRAVGGALVLDGVTLTPRPGEVTGLLGPNGSGKSTLLRVLAGVLAPDAGVVTLDDRPLSEAGRRAVARRVAVVEQQADTQVALTIVDVVRLGRIPHRRAWTPATPDDEQAVRTALTRTGLADKANRPWHSLSGGERQRVHIARALAQAPRELLLDEPTNHLDIHHQLALMSLVTELKVTTVVALHDLNLAAMYCDQLAVLKQGRVVAAGTPREVLTETLVADVYGVRATITEEAPDGRPHIRFLGPV</sequence>